<organism evidence="4 5">
    <name type="scientific">Cafeteria roenbergensis</name>
    <name type="common">Marine flagellate</name>
    <dbReference type="NCBI Taxonomy" id="33653"/>
    <lineage>
        <taxon>Eukaryota</taxon>
        <taxon>Sar</taxon>
        <taxon>Stramenopiles</taxon>
        <taxon>Bigyra</taxon>
        <taxon>Opalozoa</taxon>
        <taxon>Bicosoecida</taxon>
        <taxon>Cafeteriaceae</taxon>
        <taxon>Cafeteria</taxon>
    </lineage>
</organism>
<dbReference type="EMBL" id="VLTO01000098">
    <property type="protein sequence ID" value="KAA0164943.1"/>
    <property type="molecule type" value="Genomic_DNA"/>
</dbReference>
<evidence type="ECO:0000313" key="1">
    <source>
        <dbReference type="EMBL" id="KAA0146284.1"/>
    </source>
</evidence>
<evidence type="ECO:0000313" key="4">
    <source>
        <dbReference type="EMBL" id="KAA0164943.1"/>
    </source>
</evidence>
<comment type="caution">
    <text evidence="4">The sequence shown here is derived from an EMBL/GenBank/DDBJ whole genome shotgun (WGS) entry which is preliminary data.</text>
</comment>
<keyword evidence="6" id="KW-1185">Reference proteome</keyword>
<proteinExistence type="predicted"/>
<gene>
    <name evidence="4" type="ORF">FNF27_07725</name>
    <name evidence="3" type="ORF">FNF28_05306</name>
    <name evidence="1" type="ORF">FNF29_08155</name>
    <name evidence="2" type="ORF">FNF31_05085</name>
</gene>
<sequence length="88" mass="9441">MRVSARLLQAAESASGAGASRAFWARPSSYILLALMGGSAYVLAARGPMRAEPSEVDKEVFSDKSPSVYEATWARDHTTVVRPPSDRA</sequence>
<dbReference type="EMBL" id="VLTN01000093">
    <property type="protein sequence ID" value="KAA0146284.1"/>
    <property type="molecule type" value="Genomic_DNA"/>
</dbReference>
<name>A0A5A8DHF5_CAFRO</name>
<evidence type="ECO:0000313" key="3">
    <source>
        <dbReference type="EMBL" id="KAA0160884.1"/>
    </source>
</evidence>
<protein>
    <submittedName>
        <fullName evidence="4">Uncharacterized protein</fullName>
    </submittedName>
</protein>
<evidence type="ECO:0000313" key="7">
    <source>
        <dbReference type="Proteomes" id="UP000324907"/>
    </source>
</evidence>
<accession>A0A5A8DHF5</accession>
<evidence type="ECO:0000313" key="6">
    <source>
        <dbReference type="Proteomes" id="UP000323011"/>
    </source>
</evidence>
<evidence type="ECO:0000313" key="8">
    <source>
        <dbReference type="Proteomes" id="UP000325113"/>
    </source>
</evidence>
<evidence type="ECO:0000313" key="2">
    <source>
        <dbReference type="EMBL" id="KAA0159022.1"/>
    </source>
</evidence>
<dbReference type="Proteomes" id="UP000325113">
    <property type="component" value="Unassembled WGS sequence"/>
</dbReference>
<reference evidence="5 6" key="1">
    <citation type="submission" date="2019-07" db="EMBL/GenBank/DDBJ databases">
        <title>Genomes of Cafeteria roenbergensis.</title>
        <authorList>
            <person name="Fischer M.G."/>
            <person name="Hackl T."/>
            <person name="Roman M."/>
        </authorList>
    </citation>
    <scope>NUCLEOTIDE SEQUENCE [LARGE SCALE GENOMIC DNA]</scope>
    <source>
        <strain evidence="1 6">BVI</strain>
        <strain evidence="2 8">Cflag</strain>
        <strain evidence="4 5">E4-10P</strain>
        <strain evidence="3 7">RCC970-E3</strain>
    </source>
</reference>
<dbReference type="Proteomes" id="UP000322899">
    <property type="component" value="Unassembled WGS sequence"/>
</dbReference>
<dbReference type="Proteomes" id="UP000324907">
    <property type="component" value="Unassembled WGS sequence"/>
</dbReference>
<dbReference type="EMBL" id="VLTL01000104">
    <property type="protein sequence ID" value="KAA0160884.1"/>
    <property type="molecule type" value="Genomic_DNA"/>
</dbReference>
<dbReference type="AlphaFoldDB" id="A0A5A8DHF5"/>
<evidence type="ECO:0000313" key="5">
    <source>
        <dbReference type="Proteomes" id="UP000322899"/>
    </source>
</evidence>
<dbReference type="EMBL" id="VLTM01000059">
    <property type="protein sequence ID" value="KAA0159022.1"/>
    <property type="molecule type" value="Genomic_DNA"/>
</dbReference>
<dbReference type="Proteomes" id="UP000323011">
    <property type="component" value="Unassembled WGS sequence"/>
</dbReference>